<gene>
    <name evidence="11" type="ORF">AVDCRST_MAG11-1563</name>
</gene>
<evidence type="ECO:0000259" key="10">
    <source>
        <dbReference type="PROSITE" id="PS50929"/>
    </source>
</evidence>
<name>A0A6J4KRJ7_9BACT</name>
<dbReference type="Gene3D" id="3.40.50.300">
    <property type="entry name" value="P-loop containing nucleotide triphosphate hydrolases"/>
    <property type="match status" value="1"/>
</dbReference>
<evidence type="ECO:0000256" key="1">
    <source>
        <dbReference type="ARBA" id="ARBA00004651"/>
    </source>
</evidence>
<evidence type="ECO:0000256" key="6">
    <source>
        <dbReference type="ARBA" id="ARBA00022989"/>
    </source>
</evidence>
<dbReference type="SMART" id="SM00382">
    <property type="entry name" value="AAA"/>
    <property type="match status" value="1"/>
</dbReference>
<feature type="transmembrane region" description="Helical" evidence="8">
    <location>
        <begin position="178"/>
        <end position="198"/>
    </location>
</feature>
<evidence type="ECO:0000313" key="11">
    <source>
        <dbReference type="EMBL" id="CAA9312051.1"/>
    </source>
</evidence>
<feature type="transmembrane region" description="Helical" evidence="8">
    <location>
        <begin position="297"/>
        <end position="317"/>
    </location>
</feature>
<evidence type="ECO:0000259" key="9">
    <source>
        <dbReference type="PROSITE" id="PS50893"/>
    </source>
</evidence>
<organism evidence="11">
    <name type="scientific">uncultured Gemmatimonadaceae bacterium</name>
    <dbReference type="NCBI Taxonomy" id="246130"/>
    <lineage>
        <taxon>Bacteria</taxon>
        <taxon>Pseudomonadati</taxon>
        <taxon>Gemmatimonadota</taxon>
        <taxon>Gemmatimonadia</taxon>
        <taxon>Gemmatimonadales</taxon>
        <taxon>Gemmatimonadaceae</taxon>
        <taxon>environmental samples</taxon>
    </lineage>
</organism>
<dbReference type="InterPro" id="IPR039421">
    <property type="entry name" value="Type_1_exporter"/>
</dbReference>
<dbReference type="GO" id="GO:0016887">
    <property type="term" value="F:ATP hydrolysis activity"/>
    <property type="evidence" value="ECO:0007669"/>
    <property type="project" value="InterPro"/>
</dbReference>
<dbReference type="InterPro" id="IPR017871">
    <property type="entry name" value="ABC_transporter-like_CS"/>
</dbReference>
<dbReference type="PROSITE" id="PS50929">
    <property type="entry name" value="ABC_TM1F"/>
    <property type="match status" value="1"/>
</dbReference>
<feature type="transmembrane region" description="Helical" evidence="8">
    <location>
        <begin position="36"/>
        <end position="56"/>
    </location>
</feature>
<evidence type="ECO:0000256" key="2">
    <source>
        <dbReference type="ARBA" id="ARBA00022448"/>
    </source>
</evidence>
<dbReference type="InterPro" id="IPR011527">
    <property type="entry name" value="ABC1_TM_dom"/>
</dbReference>
<dbReference type="Pfam" id="PF00664">
    <property type="entry name" value="ABC_membrane"/>
    <property type="match status" value="1"/>
</dbReference>
<dbReference type="PANTHER" id="PTHR43394:SF1">
    <property type="entry name" value="ATP-BINDING CASSETTE SUB-FAMILY B MEMBER 10, MITOCHONDRIAL"/>
    <property type="match status" value="1"/>
</dbReference>
<feature type="domain" description="ABC transporter" evidence="9">
    <location>
        <begin position="354"/>
        <end position="589"/>
    </location>
</feature>
<keyword evidence="2" id="KW-0813">Transport</keyword>
<keyword evidence="6 8" id="KW-1133">Transmembrane helix</keyword>
<evidence type="ECO:0000256" key="7">
    <source>
        <dbReference type="ARBA" id="ARBA00023136"/>
    </source>
</evidence>
<protein>
    <submittedName>
        <fullName evidence="11">Lipid A export ATP-binding/permease protein MsbA</fullName>
    </submittedName>
</protein>
<feature type="transmembrane region" description="Helical" evidence="8">
    <location>
        <begin position="258"/>
        <end position="277"/>
    </location>
</feature>
<dbReference type="Pfam" id="PF00005">
    <property type="entry name" value="ABC_tran"/>
    <property type="match status" value="1"/>
</dbReference>
<dbReference type="Gene3D" id="1.20.1560.10">
    <property type="entry name" value="ABC transporter type 1, transmembrane domain"/>
    <property type="match status" value="1"/>
</dbReference>
<keyword evidence="5 11" id="KW-0067">ATP-binding</keyword>
<dbReference type="GO" id="GO:0005524">
    <property type="term" value="F:ATP binding"/>
    <property type="evidence" value="ECO:0007669"/>
    <property type="project" value="UniProtKB-KW"/>
</dbReference>
<dbReference type="PANTHER" id="PTHR43394">
    <property type="entry name" value="ATP-DEPENDENT PERMEASE MDL1, MITOCHONDRIAL"/>
    <property type="match status" value="1"/>
</dbReference>
<keyword evidence="3 8" id="KW-0812">Transmembrane</keyword>
<dbReference type="CDD" id="cd18576">
    <property type="entry name" value="ABC_6TM_bac_exporter_ABCB8_10_like"/>
    <property type="match status" value="1"/>
</dbReference>
<feature type="domain" description="ABC transmembrane type-1" evidence="10">
    <location>
        <begin position="37"/>
        <end position="319"/>
    </location>
</feature>
<sequence length="598" mass="63981">MTAPITPVPDATSRRTKSPRILAQLLPLLRPFAGRLAVAAVCLVVAAGVGLAFPQIVRRMLDAALEDRDRALLNRVALLLVGLFALQGVMNFVQVYLLSSTTERVIAKLREDVFAHLVRLSPGFFTDRRTGELTSRLSADLAVLQSLMGTWVSELSRQILFLVGGVALLTLTHRRLTLTTLAAVPLVVGAAFFFGRMLRRASTGVQDRVAEAMGTADEAFSQIRTVQSFVREAEETRRFGAQLGDVVAAAVRRALLRALFFGVVGFVAFAAVSAVLWQGGQLVLDGSLTPGGLVSFLLYAITVAAAVGALASLFGSYQEAVGAATRVFELLATAPTVAEPAAPARLALPVRGDVRLDRVSFRYGDALPDVLADVSLHIAPGETVALVGPSGAGKTTVASLVPRFWDVTGGRITLDGHDVRSLSFEQLRGAIGLVPQEPALFSGTVRDNIAYARPDATDAEVLAAAKAAHAWEFVERLPGGFETRVGERGVKLSGGQRQRLAIARVFLKNPAVVILDEATSSLDTESERLVEEAMETLLEGRSTLIIAHRLSTVRRADRVVVLDRGRVVEQGTHGELLGREGIYAKLYRGQFRGEAAGV</sequence>
<dbReference type="InterPro" id="IPR003593">
    <property type="entry name" value="AAA+_ATPase"/>
</dbReference>
<dbReference type="GO" id="GO:0090374">
    <property type="term" value="P:oligopeptide export from mitochondrion"/>
    <property type="evidence" value="ECO:0007669"/>
    <property type="project" value="TreeGrafter"/>
</dbReference>
<dbReference type="InterPro" id="IPR003439">
    <property type="entry name" value="ABC_transporter-like_ATP-bd"/>
</dbReference>
<evidence type="ECO:0000256" key="8">
    <source>
        <dbReference type="SAM" id="Phobius"/>
    </source>
</evidence>
<dbReference type="EMBL" id="CADCTU010000348">
    <property type="protein sequence ID" value="CAA9312051.1"/>
    <property type="molecule type" value="Genomic_DNA"/>
</dbReference>
<evidence type="ECO:0000256" key="4">
    <source>
        <dbReference type="ARBA" id="ARBA00022741"/>
    </source>
</evidence>
<keyword evidence="7 8" id="KW-0472">Membrane</keyword>
<dbReference type="FunFam" id="3.40.50.300:FF:000287">
    <property type="entry name" value="Multidrug ABC transporter ATP-binding protein"/>
    <property type="match status" value="1"/>
</dbReference>
<dbReference type="PROSITE" id="PS00211">
    <property type="entry name" value="ABC_TRANSPORTER_1"/>
    <property type="match status" value="1"/>
</dbReference>
<dbReference type="SUPFAM" id="SSF52540">
    <property type="entry name" value="P-loop containing nucleoside triphosphate hydrolases"/>
    <property type="match status" value="1"/>
</dbReference>
<dbReference type="SUPFAM" id="SSF90123">
    <property type="entry name" value="ABC transporter transmembrane region"/>
    <property type="match status" value="1"/>
</dbReference>
<comment type="subcellular location">
    <subcellularLocation>
        <location evidence="1">Cell membrane</location>
        <topology evidence="1">Multi-pass membrane protein</topology>
    </subcellularLocation>
</comment>
<evidence type="ECO:0000256" key="5">
    <source>
        <dbReference type="ARBA" id="ARBA00022840"/>
    </source>
</evidence>
<feature type="transmembrane region" description="Helical" evidence="8">
    <location>
        <begin position="76"/>
        <end position="98"/>
    </location>
</feature>
<dbReference type="PROSITE" id="PS50893">
    <property type="entry name" value="ABC_TRANSPORTER_2"/>
    <property type="match status" value="1"/>
</dbReference>
<keyword evidence="4" id="KW-0547">Nucleotide-binding</keyword>
<accession>A0A6J4KRJ7</accession>
<dbReference type="InterPro" id="IPR036640">
    <property type="entry name" value="ABC1_TM_sf"/>
</dbReference>
<reference evidence="11" key="1">
    <citation type="submission" date="2020-02" db="EMBL/GenBank/DDBJ databases">
        <authorList>
            <person name="Meier V. D."/>
        </authorList>
    </citation>
    <scope>NUCLEOTIDE SEQUENCE</scope>
    <source>
        <strain evidence="11">AVDCRST_MAG11</strain>
    </source>
</reference>
<dbReference type="GO" id="GO:0015421">
    <property type="term" value="F:ABC-type oligopeptide transporter activity"/>
    <property type="evidence" value="ECO:0007669"/>
    <property type="project" value="TreeGrafter"/>
</dbReference>
<evidence type="ECO:0000256" key="3">
    <source>
        <dbReference type="ARBA" id="ARBA00022692"/>
    </source>
</evidence>
<proteinExistence type="predicted"/>
<dbReference type="AlphaFoldDB" id="A0A6J4KRJ7"/>
<dbReference type="InterPro" id="IPR027417">
    <property type="entry name" value="P-loop_NTPase"/>
</dbReference>
<dbReference type="GO" id="GO:0005886">
    <property type="term" value="C:plasma membrane"/>
    <property type="evidence" value="ECO:0007669"/>
    <property type="project" value="UniProtKB-SubCell"/>
</dbReference>